<dbReference type="Gene3D" id="3.30.565.10">
    <property type="entry name" value="Histidine kinase-like ATPase, C-terminal domain"/>
    <property type="match status" value="1"/>
</dbReference>
<dbReference type="InterPro" id="IPR036890">
    <property type="entry name" value="HATPase_C_sf"/>
</dbReference>
<dbReference type="Gene3D" id="3.30.450.20">
    <property type="entry name" value="PAS domain"/>
    <property type="match status" value="1"/>
</dbReference>
<keyword evidence="5" id="KW-0808">Transferase</keyword>
<dbReference type="InterPro" id="IPR011102">
    <property type="entry name" value="Sig_transdc_His_kinase_HWE"/>
</dbReference>
<gene>
    <name evidence="11" type="ORF">GCM10008179_32170</name>
</gene>
<keyword evidence="4" id="KW-0597">Phosphoprotein</keyword>
<keyword evidence="12" id="KW-1185">Reference proteome</keyword>
<evidence type="ECO:0000256" key="7">
    <source>
        <dbReference type="ARBA" id="ARBA00022777"/>
    </source>
</evidence>
<protein>
    <recommendedName>
        <fullName evidence="3">Blue-light-activated histidine kinase</fullName>
        <ecNumber evidence="2">2.7.13.3</ecNumber>
    </recommendedName>
</protein>
<dbReference type="InterPro" id="IPR035965">
    <property type="entry name" value="PAS-like_dom_sf"/>
</dbReference>
<feature type="domain" description="PAS" evidence="10">
    <location>
        <begin position="29"/>
        <end position="77"/>
    </location>
</feature>
<dbReference type="SUPFAM" id="SSF55874">
    <property type="entry name" value="ATPase domain of HSP90 chaperone/DNA topoisomerase II/histidine kinase"/>
    <property type="match status" value="1"/>
</dbReference>
<dbReference type="EMBL" id="BSFI01000022">
    <property type="protein sequence ID" value="GLK69579.1"/>
    <property type="molecule type" value="Genomic_DNA"/>
</dbReference>
<dbReference type="PANTHER" id="PTHR41523">
    <property type="entry name" value="TWO-COMPONENT SYSTEM SENSOR PROTEIN"/>
    <property type="match status" value="1"/>
</dbReference>
<keyword evidence="7 11" id="KW-0418">Kinase</keyword>
<evidence type="ECO:0000256" key="4">
    <source>
        <dbReference type="ARBA" id="ARBA00022553"/>
    </source>
</evidence>
<dbReference type="AlphaFoldDB" id="A0A9W6MWJ1"/>
<evidence type="ECO:0000313" key="11">
    <source>
        <dbReference type="EMBL" id="GLK69579.1"/>
    </source>
</evidence>
<dbReference type="InterPro" id="IPR000014">
    <property type="entry name" value="PAS"/>
</dbReference>
<evidence type="ECO:0000259" key="10">
    <source>
        <dbReference type="PROSITE" id="PS50112"/>
    </source>
</evidence>
<comment type="caution">
    <text evidence="11">The sequence shown here is derived from an EMBL/GenBank/DDBJ whole genome shotgun (WGS) entry which is preliminary data.</text>
</comment>
<dbReference type="Pfam" id="PF02518">
    <property type="entry name" value="HATPase_c"/>
    <property type="match status" value="1"/>
</dbReference>
<sequence length="367" mass="39875">MTMPDTQSEKTAEQLEELAASPELVEALESERFKQFLDHMPVAILVSEIRGANAERIVYANHEAELVLGAAFSDVEGCDWSRLDEIVEGKIRPNFTEAIFDDRMATSVLVLRSANGAPGRHVELQTAIAADENDRERFRLVALIDVTERNEPQRQAFELQLRDKDLLLQEIQHRVKNNLQIVTALIRMEARRAGSQIGTGPFERLAGRIEALGLLYKQLALDEGSATVDLGSFLSQMVGSVMGAQAPEGVKLDLQVEACLAGIDVAMSVGLLVNELLTNAMKYAFDGRPEGVVSVRCLKDDQNNCVISVSDDGVGMPDGVTWPQSGKLGSLMVRSLTDNAKGTIEQAASPQGGVMTTIRFPLPASAS</sequence>
<organism evidence="11 12">
    <name type="scientific">Hansschlegelia plantiphila</name>
    <dbReference type="NCBI Taxonomy" id="374655"/>
    <lineage>
        <taxon>Bacteria</taxon>
        <taxon>Pseudomonadati</taxon>
        <taxon>Pseudomonadota</taxon>
        <taxon>Alphaproteobacteria</taxon>
        <taxon>Hyphomicrobiales</taxon>
        <taxon>Methylopilaceae</taxon>
        <taxon>Hansschlegelia</taxon>
    </lineage>
</organism>
<dbReference type="InterPro" id="IPR011495">
    <property type="entry name" value="Sig_transdc_His_kin_sub2_dim/P"/>
</dbReference>
<reference evidence="11" key="1">
    <citation type="journal article" date="2014" name="Int. J. Syst. Evol. Microbiol.">
        <title>Complete genome sequence of Corynebacterium casei LMG S-19264T (=DSM 44701T), isolated from a smear-ripened cheese.</title>
        <authorList>
            <consortium name="US DOE Joint Genome Institute (JGI-PGF)"/>
            <person name="Walter F."/>
            <person name="Albersmeier A."/>
            <person name="Kalinowski J."/>
            <person name="Ruckert C."/>
        </authorList>
    </citation>
    <scope>NUCLEOTIDE SEQUENCE</scope>
    <source>
        <strain evidence="11">VKM B-2347</strain>
    </source>
</reference>
<dbReference type="InterPro" id="IPR005467">
    <property type="entry name" value="His_kinase_dom"/>
</dbReference>
<dbReference type="SMART" id="SM00911">
    <property type="entry name" value="HWE_HK"/>
    <property type="match status" value="1"/>
</dbReference>
<evidence type="ECO:0000256" key="3">
    <source>
        <dbReference type="ARBA" id="ARBA00021740"/>
    </source>
</evidence>
<dbReference type="Pfam" id="PF07568">
    <property type="entry name" value="HisKA_2"/>
    <property type="match status" value="1"/>
</dbReference>
<evidence type="ECO:0000256" key="1">
    <source>
        <dbReference type="ARBA" id="ARBA00000085"/>
    </source>
</evidence>
<comment type="catalytic activity">
    <reaction evidence="1">
        <text>ATP + protein L-histidine = ADP + protein N-phospho-L-histidine.</text>
        <dbReference type="EC" id="2.7.13.3"/>
    </reaction>
</comment>
<dbReference type="EC" id="2.7.13.3" evidence="2"/>
<evidence type="ECO:0000256" key="5">
    <source>
        <dbReference type="ARBA" id="ARBA00022679"/>
    </source>
</evidence>
<dbReference type="PANTHER" id="PTHR41523:SF8">
    <property type="entry name" value="ETHYLENE RESPONSE SENSOR PROTEIN"/>
    <property type="match status" value="1"/>
</dbReference>
<accession>A0A9W6MWJ1</accession>
<feature type="domain" description="Histidine kinase" evidence="9">
    <location>
        <begin position="170"/>
        <end position="364"/>
    </location>
</feature>
<proteinExistence type="predicted"/>
<evidence type="ECO:0000256" key="8">
    <source>
        <dbReference type="ARBA" id="ARBA00022840"/>
    </source>
</evidence>
<keyword evidence="6" id="KW-0547">Nucleotide-binding</keyword>
<dbReference type="Pfam" id="PF13188">
    <property type="entry name" value="PAS_8"/>
    <property type="match status" value="1"/>
</dbReference>
<evidence type="ECO:0000256" key="2">
    <source>
        <dbReference type="ARBA" id="ARBA00012438"/>
    </source>
</evidence>
<name>A0A9W6MWJ1_9HYPH</name>
<dbReference type="SUPFAM" id="SSF55785">
    <property type="entry name" value="PYP-like sensor domain (PAS domain)"/>
    <property type="match status" value="1"/>
</dbReference>
<evidence type="ECO:0000256" key="6">
    <source>
        <dbReference type="ARBA" id="ARBA00022741"/>
    </source>
</evidence>
<dbReference type="SMART" id="SM00387">
    <property type="entry name" value="HATPase_c"/>
    <property type="match status" value="1"/>
</dbReference>
<keyword evidence="8" id="KW-0067">ATP-binding</keyword>
<evidence type="ECO:0000259" key="9">
    <source>
        <dbReference type="PROSITE" id="PS50109"/>
    </source>
</evidence>
<reference evidence="11" key="2">
    <citation type="submission" date="2023-01" db="EMBL/GenBank/DDBJ databases">
        <authorList>
            <person name="Sun Q."/>
            <person name="Evtushenko L."/>
        </authorList>
    </citation>
    <scope>NUCLEOTIDE SEQUENCE</scope>
    <source>
        <strain evidence="11">VKM B-2347</strain>
    </source>
</reference>
<dbReference type="PROSITE" id="PS50109">
    <property type="entry name" value="HIS_KIN"/>
    <property type="match status" value="1"/>
</dbReference>
<dbReference type="InterPro" id="IPR003594">
    <property type="entry name" value="HATPase_dom"/>
</dbReference>
<dbReference type="GO" id="GO:0004673">
    <property type="term" value="F:protein histidine kinase activity"/>
    <property type="evidence" value="ECO:0007669"/>
    <property type="project" value="UniProtKB-EC"/>
</dbReference>
<dbReference type="PROSITE" id="PS50112">
    <property type="entry name" value="PAS"/>
    <property type="match status" value="1"/>
</dbReference>
<evidence type="ECO:0000313" key="12">
    <source>
        <dbReference type="Proteomes" id="UP001143372"/>
    </source>
</evidence>
<dbReference type="GO" id="GO:0005524">
    <property type="term" value="F:ATP binding"/>
    <property type="evidence" value="ECO:0007669"/>
    <property type="project" value="UniProtKB-KW"/>
</dbReference>
<dbReference type="Proteomes" id="UP001143372">
    <property type="component" value="Unassembled WGS sequence"/>
</dbReference>